<organism evidence="11 12">
    <name type="scientific">Pontibacter virosus</name>
    <dbReference type="NCBI Taxonomy" id="1765052"/>
    <lineage>
        <taxon>Bacteria</taxon>
        <taxon>Pseudomonadati</taxon>
        <taxon>Bacteroidota</taxon>
        <taxon>Cytophagia</taxon>
        <taxon>Cytophagales</taxon>
        <taxon>Hymenobacteraceae</taxon>
        <taxon>Pontibacter</taxon>
    </lineage>
</organism>
<keyword evidence="8" id="KW-0175">Coiled coil</keyword>
<dbReference type="AlphaFoldDB" id="A0A2U1ATG8"/>
<evidence type="ECO:0000256" key="9">
    <source>
        <dbReference type="SAM" id="Phobius"/>
    </source>
</evidence>
<gene>
    <name evidence="11" type="ORF">C8E01_110118</name>
</gene>
<evidence type="ECO:0000256" key="5">
    <source>
        <dbReference type="ARBA" id="ARBA00022989"/>
    </source>
</evidence>
<dbReference type="Pfam" id="PF18967">
    <property type="entry name" value="PycTM"/>
    <property type="match status" value="1"/>
</dbReference>
<comment type="caution">
    <text evidence="11">The sequence shown here is derived from an EMBL/GenBank/DDBJ whole genome shotgun (WGS) entry which is preliminary data.</text>
</comment>
<evidence type="ECO:0000256" key="2">
    <source>
        <dbReference type="ARBA" id="ARBA00022475"/>
    </source>
</evidence>
<evidence type="ECO:0000256" key="8">
    <source>
        <dbReference type="SAM" id="Coils"/>
    </source>
</evidence>
<evidence type="ECO:0000256" key="4">
    <source>
        <dbReference type="ARBA" id="ARBA00022741"/>
    </source>
</evidence>
<evidence type="ECO:0000256" key="7">
    <source>
        <dbReference type="ARBA" id="ARBA00023136"/>
    </source>
</evidence>
<dbReference type="EMBL" id="QEKI01000010">
    <property type="protein sequence ID" value="PVY39729.1"/>
    <property type="molecule type" value="Genomic_DNA"/>
</dbReference>
<keyword evidence="5 9" id="KW-1133">Transmembrane helix</keyword>
<keyword evidence="4" id="KW-0547">Nucleotide-binding</keyword>
<evidence type="ECO:0000313" key="11">
    <source>
        <dbReference type="EMBL" id="PVY39729.1"/>
    </source>
</evidence>
<comment type="subcellular location">
    <subcellularLocation>
        <location evidence="1">Cell membrane</location>
    </subcellularLocation>
</comment>
<dbReference type="GO" id="GO:0005886">
    <property type="term" value="C:plasma membrane"/>
    <property type="evidence" value="ECO:0007669"/>
    <property type="project" value="UniProtKB-SubCell"/>
</dbReference>
<evidence type="ECO:0000259" key="10">
    <source>
        <dbReference type="Pfam" id="PF18967"/>
    </source>
</evidence>
<proteinExistence type="predicted"/>
<keyword evidence="6" id="KW-0051">Antiviral defense</keyword>
<feature type="transmembrane region" description="Helical" evidence="9">
    <location>
        <begin position="97"/>
        <end position="120"/>
    </location>
</feature>
<dbReference type="RefSeq" id="WP_116544246.1">
    <property type="nucleotide sequence ID" value="NZ_QEKI01000010.1"/>
</dbReference>
<dbReference type="InterPro" id="IPR043760">
    <property type="entry name" value="PycTM_dom"/>
</dbReference>
<dbReference type="Proteomes" id="UP000245466">
    <property type="component" value="Unassembled WGS sequence"/>
</dbReference>
<keyword evidence="12" id="KW-1185">Reference proteome</keyword>
<keyword evidence="3 9" id="KW-0812">Transmembrane</keyword>
<keyword evidence="7 9" id="KW-0472">Membrane</keyword>
<reference evidence="11 12" key="1">
    <citation type="submission" date="2018-04" db="EMBL/GenBank/DDBJ databases">
        <title>Genomic Encyclopedia of Type Strains, Phase IV (KMG-IV): sequencing the most valuable type-strain genomes for metagenomic binning, comparative biology and taxonomic classification.</title>
        <authorList>
            <person name="Goeker M."/>
        </authorList>
    </citation>
    <scope>NUCLEOTIDE SEQUENCE [LARGE SCALE GENOMIC DNA]</scope>
    <source>
        <strain evidence="11 12">DSM 100231</strain>
    </source>
</reference>
<protein>
    <recommendedName>
        <fullName evidence="10">Pycsar effector protein domain-containing protein</fullName>
    </recommendedName>
</protein>
<dbReference type="GO" id="GO:0000166">
    <property type="term" value="F:nucleotide binding"/>
    <property type="evidence" value="ECO:0007669"/>
    <property type="project" value="UniProtKB-KW"/>
</dbReference>
<feature type="coiled-coil region" evidence="8">
    <location>
        <begin position="6"/>
        <end position="33"/>
    </location>
</feature>
<keyword evidence="2" id="KW-1003">Cell membrane</keyword>
<name>A0A2U1ATG8_9BACT</name>
<feature type="transmembrane region" description="Helical" evidence="9">
    <location>
        <begin position="72"/>
        <end position="91"/>
    </location>
</feature>
<evidence type="ECO:0000256" key="1">
    <source>
        <dbReference type="ARBA" id="ARBA00004236"/>
    </source>
</evidence>
<evidence type="ECO:0000256" key="6">
    <source>
        <dbReference type="ARBA" id="ARBA00023118"/>
    </source>
</evidence>
<accession>A0A2U1ATG8</accession>
<evidence type="ECO:0000313" key="12">
    <source>
        <dbReference type="Proteomes" id="UP000245466"/>
    </source>
</evidence>
<feature type="transmembrane region" description="Helical" evidence="9">
    <location>
        <begin position="192"/>
        <end position="213"/>
    </location>
</feature>
<sequence length="215" mass="24310">MIETDQELLKRRMEELTHENESLKALLAAGNSKPKKGLPEKKDKKFIKGVETMFRTTLAGHLQLSAIADNKAHLMISINAIIASIMISSFVRNFTDIPHLLIPSILLTIVCLVTTIFAVLSTRPNITSSAPQTGKTDLLFFGDYTYLSPETYRESMRETMQDPEKLYNSMIDNIYLQGKVLSKKYRLLKLSYTVFVVGLGLVLLSYALAWIFFKP</sequence>
<evidence type="ECO:0000256" key="3">
    <source>
        <dbReference type="ARBA" id="ARBA00022692"/>
    </source>
</evidence>
<dbReference type="OrthoDB" id="5728337at2"/>
<dbReference type="GO" id="GO:0051607">
    <property type="term" value="P:defense response to virus"/>
    <property type="evidence" value="ECO:0007669"/>
    <property type="project" value="UniProtKB-KW"/>
</dbReference>
<feature type="domain" description="Pycsar effector protein" evidence="10">
    <location>
        <begin position="61"/>
        <end position="208"/>
    </location>
</feature>